<keyword evidence="3" id="KW-1185">Reference proteome</keyword>
<evidence type="ECO:0000256" key="1">
    <source>
        <dbReference type="ARBA" id="ARBA00007936"/>
    </source>
</evidence>
<dbReference type="EMBL" id="CACRXK020006141">
    <property type="protein sequence ID" value="CAB4008499.1"/>
    <property type="molecule type" value="Genomic_DNA"/>
</dbReference>
<proteinExistence type="inferred from homology"/>
<reference evidence="2" key="1">
    <citation type="submission" date="2020-04" db="EMBL/GenBank/DDBJ databases">
        <authorList>
            <person name="Alioto T."/>
            <person name="Alioto T."/>
            <person name="Gomez Garrido J."/>
        </authorList>
    </citation>
    <scope>NUCLEOTIDE SEQUENCE</scope>
    <source>
        <strain evidence="2">A484AB</strain>
    </source>
</reference>
<comment type="similarity">
    <text evidence="1">Belongs to the heparin-binding growth factors family.</text>
</comment>
<dbReference type="Pfam" id="PF00167">
    <property type="entry name" value="FGF"/>
    <property type="match status" value="1"/>
</dbReference>
<dbReference type="GO" id="GO:0008083">
    <property type="term" value="F:growth factor activity"/>
    <property type="evidence" value="ECO:0007669"/>
    <property type="project" value="InterPro"/>
</dbReference>
<protein>
    <submittedName>
        <fullName evidence="2">---NA</fullName>
    </submittedName>
</protein>
<dbReference type="InterPro" id="IPR008996">
    <property type="entry name" value="IL1/FGF"/>
</dbReference>
<sequence>MKNSLSSTRTFLYTPPLWNIRMVLLLTLFLVYELSSTIEAKSHTLSTYMNRTVVSKAGRYLTIGKQGITGEYSYSPYAKLAIRTVGFNSEITIKAVKMDKYLAMDSTGKAYLVVNETKEAVLTIKFRIITGFFSIRSKSYPSKYLAISGTGSVSGGTNTKSDDTLFALLFTT</sequence>
<organism evidence="2 3">
    <name type="scientific">Paramuricea clavata</name>
    <name type="common">Red gorgonian</name>
    <name type="synonym">Violescent sea-whip</name>
    <dbReference type="NCBI Taxonomy" id="317549"/>
    <lineage>
        <taxon>Eukaryota</taxon>
        <taxon>Metazoa</taxon>
        <taxon>Cnidaria</taxon>
        <taxon>Anthozoa</taxon>
        <taxon>Octocorallia</taxon>
        <taxon>Malacalcyonacea</taxon>
        <taxon>Plexauridae</taxon>
        <taxon>Paramuricea</taxon>
    </lineage>
</organism>
<dbReference type="Proteomes" id="UP001152795">
    <property type="component" value="Unassembled WGS sequence"/>
</dbReference>
<dbReference type="InterPro" id="IPR002209">
    <property type="entry name" value="Fibroblast_GF_fam"/>
</dbReference>
<evidence type="ECO:0000313" key="2">
    <source>
        <dbReference type="EMBL" id="CAB4008499.1"/>
    </source>
</evidence>
<dbReference type="SUPFAM" id="SSF50353">
    <property type="entry name" value="Cytokine"/>
    <property type="match status" value="1"/>
</dbReference>
<name>A0A6S7HVD5_PARCT</name>
<dbReference type="AlphaFoldDB" id="A0A6S7HVD5"/>
<dbReference type="Gene3D" id="2.80.10.50">
    <property type="match status" value="1"/>
</dbReference>
<accession>A0A6S7HVD5</accession>
<comment type="caution">
    <text evidence="2">The sequence shown here is derived from an EMBL/GenBank/DDBJ whole genome shotgun (WGS) entry which is preliminary data.</text>
</comment>
<dbReference type="OrthoDB" id="5978641at2759"/>
<gene>
    <name evidence="2" type="ORF">PACLA_8A053492</name>
</gene>
<evidence type="ECO:0000313" key="3">
    <source>
        <dbReference type="Proteomes" id="UP001152795"/>
    </source>
</evidence>